<evidence type="ECO:0000313" key="2">
    <source>
        <dbReference type="EMBL" id="EEJ42114.1"/>
    </source>
</evidence>
<organism evidence="2 3">
    <name type="scientific">Leuconostoc mesenteroides subsp. cremoris ATCC 19254</name>
    <dbReference type="NCBI Taxonomy" id="586220"/>
    <lineage>
        <taxon>Bacteria</taxon>
        <taxon>Bacillati</taxon>
        <taxon>Bacillota</taxon>
        <taxon>Bacilli</taxon>
        <taxon>Lactobacillales</taxon>
        <taxon>Lactobacillaceae</taxon>
        <taxon>Leuconostoc</taxon>
    </lineage>
</organism>
<dbReference type="SUPFAM" id="SSF102405">
    <property type="entry name" value="MCP/YpsA-like"/>
    <property type="match status" value="1"/>
</dbReference>
<sequence>MQTLLQLGLQLATINLEFLGLAFIARPFLIEENIMRLWVTGYRSYELGTFGDKDPKIKVIKYALHQTLKEQVDNGLEWVITGAQLGIEQWTIEVVADMKKDYPQLKLVVMLPFKQFGSQWSEDNQAKLQKLIAQSDFSESVSTKPFQSPIQLKNYQKFMLAHTDSALFFYDTEFEGKTIFDFQVVTKYQMQTPYPLVQVDMYQLQEYASELEEKMNENRYDY</sequence>
<comment type="caution">
    <text evidence="2">The sequence shown here is derived from an EMBL/GenBank/DDBJ whole genome shotgun (WGS) entry which is preliminary data.</text>
</comment>
<accession>C2KKW9</accession>
<dbReference type="Pfam" id="PF06908">
    <property type="entry name" value="YpsA"/>
    <property type="match status" value="1"/>
</dbReference>
<comment type="similarity">
    <text evidence="1">Belongs to the UPF0398 family.</text>
</comment>
<dbReference type="EMBL" id="ACKV01000070">
    <property type="protein sequence ID" value="EEJ42114.1"/>
    <property type="molecule type" value="Genomic_DNA"/>
</dbReference>
<dbReference type="Proteomes" id="UP000004283">
    <property type="component" value="Unassembled WGS sequence"/>
</dbReference>
<dbReference type="HAMAP" id="MF_01575">
    <property type="entry name" value="UPF0398"/>
    <property type="match status" value="1"/>
</dbReference>
<name>C2KKW9_LEUMC</name>
<dbReference type="PANTHER" id="PTHR38440:SF1">
    <property type="entry name" value="UPF0398 PROTEIN SPR0331"/>
    <property type="match status" value="1"/>
</dbReference>
<dbReference type="HOGENOM" id="CLU_105319_0_0_9"/>
<gene>
    <name evidence="2" type="ORF">HMPREF0555_1285</name>
</gene>
<evidence type="ECO:0000313" key="3">
    <source>
        <dbReference type="Proteomes" id="UP000004283"/>
    </source>
</evidence>
<dbReference type="AlphaFoldDB" id="C2KKW9"/>
<dbReference type="InterPro" id="IPR010697">
    <property type="entry name" value="YspA"/>
</dbReference>
<reference evidence="2 3" key="1">
    <citation type="submission" date="2009-04" db="EMBL/GenBank/DDBJ databases">
        <authorList>
            <person name="Qin X."/>
            <person name="Bachman B."/>
            <person name="Battles P."/>
            <person name="Bell A."/>
            <person name="Bess C."/>
            <person name="Bickham C."/>
            <person name="Chaboub L."/>
            <person name="Chen D."/>
            <person name="Coyle M."/>
            <person name="Deiros D.R."/>
            <person name="Dinh H."/>
            <person name="Forbes L."/>
            <person name="Fowler G."/>
            <person name="Francisco L."/>
            <person name="Fu Q."/>
            <person name="Gubbala S."/>
            <person name="Hale W."/>
            <person name="Han Y."/>
            <person name="Hemphill L."/>
            <person name="Highlander S.K."/>
            <person name="Hirani K."/>
            <person name="Hogues M."/>
            <person name="Jackson L."/>
            <person name="Jakkamsetti A."/>
            <person name="Javaid M."/>
            <person name="Jiang H."/>
            <person name="Korchina V."/>
            <person name="Kovar C."/>
            <person name="Lara F."/>
            <person name="Lee S."/>
            <person name="Mata R."/>
            <person name="Mathew T."/>
            <person name="Moen C."/>
            <person name="Morales K."/>
            <person name="Munidasa M."/>
            <person name="Nazareth L."/>
            <person name="Ngo R."/>
            <person name="Nguyen L."/>
            <person name="Okwuonu G."/>
            <person name="Ongeri F."/>
            <person name="Patil S."/>
            <person name="Petrosino J."/>
            <person name="Pham C."/>
            <person name="Pham P."/>
            <person name="Pu L.-L."/>
            <person name="Puazo M."/>
            <person name="Raj R."/>
            <person name="Reid J."/>
            <person name="Rouhana J."/>
            <person name="Saada N."/>
            <person name="Shang Y."/>
            <person name="Simmons D."/>
            <person name="Thornton R."/>
            <person name="Warren J."/>
            <person name="Weissenberger G."/>
            <person name="Zhang J."/>
            <person name="Zhang L."/>
            <person name="Zhou C."/>
            <person name="Zhu D."/>
            <person name="Muzny D."/>
            <person name="Worley K."/>
            <person name="Gibbs R."/>
        </authorList>
    </citation>
    <scope>NUCLEOTIDE SEQUENCE [LARGE SCALE GENOMIC DNA]</scope>
    <source>
        <strain evidence="2 3">ATCC 19254</strain>
    </source>
</reference>
<proteinExistence type="inferred from homology"/>
<dbReference type="Gene3D" id="3.40.50.450">
    <property type="match status" value="1"/>
</dbReference>
<dbReference type="PANTHER" id="PTHR38440">
    <property type="entry name" value="UPF0398 PROTEIN YPSA"/>
    <property type="match status" value="1"/>
</dbReference>
<evidence type="ECO:0000256" key="1">
    <source>
        <dbReference type="HAMAP-Rule" id="MF_01575"/>
    </source>
</evidence>
<dbReference type="NCBIfam" id="NF010181">
    <property type="entry name" value="PRK13660.1"/>
    <property type="match status" value="1"/>
</dbReference>
<protein>
    <recommendedName>
        <fullName evidence="1">UPF0398 protein HMPREF0555_1285</fullName>
    </recommendedName>
</protein>